<feature type="chain" id="PRO_5040859399" evidence="1">
    <location>
        <begin position="29"/>
        <end position="638"/>
    </location>
</feature>
<gene>
    <name evidence="4" type="ORF">N7509_001581</name>
</gene>
<protein>
    <submittedName>
        <fullName evidence="4">Amidase</fullName>
    </submittedName>
</protein>
<keyword evidence="5" id="KW-1185">Reference proteome</keyword>
<dbReference type="Gene3D" id="3.90.1300.10">
    <property type="entry name" value="Amidase signature (AS) domain"/>
    <property type="match status" value="1"/>
</dbReference>
<dbReference type="InterPro" id="IPR058329">
    <property type="entry name" value="Arp1_N"/>
</dbReference>
<evidence type="ECO:0000313" key="5">
    <source>
        <dbReference type="Proteomes" id="UP001147747"/>
    </source>
</evidence>
<dbReference type="EMBL" id="JAPZBU010000004">
    <property type="protein sequence ID" value="KAJ5407698.1"/>
    <property type="molecule type" value="Genomic_DNA"/>
</dbReference>
<comment type="caution">
    <text evidence="4">The sequence shown here is derived from an EMBL/GenBank/DDBJ whole genome shotgun (WGS) entry which is preliminary data.</text>
</comment>
<dbReference type="OrthoDB" id="5423360at2759"/>
<sequence>MAAFLRMQPASGIFMLACLFSILTSATATVLDKGKLVSLDGINYWVGEVNWNWNVSDIVPLTVIRTNVSTFTSGTLNETIASFTASDDVFGLGFLEVIFLQYDGQGQGQIDSALDLHSKIGGNKLTFISSEYQSQPPFVQANLQNSLPNGPYFISPGTGDIFKVFRLYSDHQLAFTEGALSDEMGGFVPLPAAAEGAMTKSIAVPSRLYYTPTIDRPLAGLRCGVKDIFDLKGLRTSGGNRAFYDLYSARNTIGSSIQRLIDAGVVIVGKMGTVQFANGDNPTADWVDFHCPFNPRGDGYQAPGGSSSGPGAGIASYDWLDIAIGGSMRNPGSLQGIFANRPSTGAIGLDHILPLCHDIDTVGVFARNAETWSTTIHAWYPNFTDYQKYPTRIFYQNSSFPGSDTDAGSLLEALVQKLETFLGARREYVDIATRWEETHPNDAPSNLTELLNTTYAILTSVGQYRSLALPFYADYAAKHNGRHPFINPGPLKRWQWGQNNGGDHTYNVALKNRTIFRGWWETEGYGRANLHTWSEGLYIYPYSKGERQYRNVYTSAPTEPPMGFKDGRISNMADVPDFVVPVGEVPYNSTVSFKTEYMPVTMSFVAARGCDFMLANLIRDLQTDRILKPVSTGPKMYP</sequence>
<feature type="signal peptide" evidence="1">
    <location>
        <begin position="1"/>
        <end position="28"/>
    </location>
</feature>
<dbReference type="Pfam" id="PF26053">
    <property type="entry name" value="DUF8016"/>
    <property type="match status" value="1"/>
</dbReference>
<feature type="domain" description="Scytalone dehydratase-like protein Arp1 N-terminal" evidence="3">
    <location>
        <begin position="56"/>
        <end position="168"/>
    </location>
</feature>
<dbReference type="PANTHER" id="PTHR46310:SF7">
    <property type="entry name" value="AMIDASE 1"/>
    <property type="match status" value="1"/>
</dbReference>
<dbReference type="PANTHER" id="PTHR46310">
    <property type="entry name" value="AMIDASE 1"/>
    <property type="match status" value="1"/>
</dbReference>
<dbReference type="InterPro" id="IPR023631">
    <property type="entry name" value="Amidase_dom"/>
</dbReference>
<organism evidence="4 5">
    <name type="scientific">Penicillium cosmopolitanum</name>
    <dbReference type="NCBI Taxonomy" id="1131564"/>
    <lineage>
        <taxon>Eukaryota</taxon>
        <taxon>Fungi</taxon>
        <taxon>Dikarya</taxon>
        <taxon>Ascomycota</taxon>
        <taxon>Pezizomycotina</taxon>
        <taxon>Eurotiomycetes</taxon>
        <taxon>Eurotiomycetidae</taxon>
        <taxon>Eurotiales</taxon>
        <taxon>Aspergillaceae</taxon>
        <taxon>Penicillium</taxon>
    </lineage>
</organism>
<evidence type="ECO:0000259" key="2">
    <source>
        <dbReference type="Pfam" id="PF01425"/>
    </source>
</evidence>
<keyword evidence="1" id="KW-0732">Signal</keyword>
<evidence type="ECO:0000256" key="1">
    <source>
        <dbReference type="SAM" id="SignalP"/>
    </source>
</evidence>
<reference evidence="4" key="2">
    <citation type="journal article" date="2023" name="IMA Fungus">
        <title>Comparative genomic study of the Penicillium genus elucidates a diverse pangenome and 15 lateral gene transfer events.</title>
        <authorList>
            <person name="Petersen C."/>
            <person name="Sorensen T."/>
            <person name="Nielsen M.R."/>
            <person name="Sondergaard T.E."/>
            <person name="Sorensen J.L."/>
            <person name="Fitzpatrick D.A."/>
            <person name="Frisvad J.C."/>
            <person name="Nielsen K.L."/>
        </authorList>
    </citation>
    <scope>NUCLEOTIDE SEQUENCE</scope>
    <source>
        <strain evidence="4">IBT 29677</strain>
    </source>
</reference>
<feature type="domain" description="Amidase" evidence="2">
    <location>
        <begin position="215"/>
        <end position="377"/>
    </location>
</feature>
<dbReference type="PROSITE" id="PS51257">
    <property type="entry name" value="PROKAR_LIPOPROTEIN"/>
    <property type="match status" value="1"/>
</dbReference>
<dbReference type="SUPFAM" id="SSF75304">
    <property type="entry name" value="Amidase signature (AS) enzymes"/>
    <property type="match status" value="1"/>
</dbReference>
<dbReference type="InterPro" id="IPR036928">
    <property type="entry name" value="AS_sf"/>
</dbReference>
<dbReference type="GeneID" id="81365198"/>
<dbReference type="AlphaFoldDB" id="A0A9X0BCI5"/>
<evidence type="ECO:0000313" key="4">
    <source>
        <dbReference type="EMBL" id="KAJ5407698.1"/>
    </source>
</evidence>
<evidence type="ECO:0000259" key="3">
    <source>
        <dbReference type="Pfam" id="PF26053"/>
    </source>
</evidence>
<reference evidence="4" key="1">
    <citation type="submission" date="2022-12" db="EMBL/GenBank/DDBJ databases">
        <authorList>
            <person name="Petersen C."/>
        </authorList>
    </citation>
    <scope>NUCLEOTIDE SEQUENCE</scope>
    <source>
        <strain evidence="4">IBT 29677</strain>
    </source>
</reference>
<dbReference type="Pfam" id="PF01425">
    <property type="entry name" value="Amidase"/>
    <property type="match status" value="1"/>
</dbReference>
<name>A0A9X0BCI5_9EURO</name>
<accession>A0A9X0BCI5</accession>
<dbReference type="RefSeq" id="XP_056492013.1">
    <property type="nucleotide sequence ID" value="XM_056626218.1"/>
</dbReference>
<dbReference type="Proteomes" id="UP001147747">
    <property type="component" value="Unassembled WGS sequence"/>
</dbReference>
<proteinExistence type="predicted"/>